<dbReference type="InterPro" id="IPR000305">
    <property type="entry name" value="GIY-YIG_endonuc"/>
</dbReference>
<dbReference type="InterPro" id="IPR035901">
    <property type="entry name" value="GIY-YIG_endonuc_sf"/>
</dbReference>
<dbReference type="EMBL" id="CALNXI010001288">
    <property type="protein sequence ID" value="CAH3163453.1"/>
    <property type="molecule type" value="Genomic_DNA"/>
</dbReference>
<dbReference type="Proteomes" id="UP001159427">
    <property type="component" value="Unassembled WGS sequence"/>
</dbReference>
<comment type="caution">
    <text evidence="2">The sequence shown here is derived from an EMBL/GenBank/DDBJ whole genome shotgun (WGS) entry which is preliminary data.</text>
</comment>
<keyword evidence="3" id="KW-1185">Reference proteome</keyword>
<reference evidence="2 3" key="1">
    <citation type="submission" date="2022-05" db="EMBL/GenBank/DDBJ databases">
        <authorList>
            <consortium name="Genoscope - CEA"/>
            <person name="William W."/>
        </authorList>
    </citation>
    <scope>NUCLEOTIDE SEQUENCE [LARGE SCALE GENOMIC DNA]</scope>
</reference>
<protein>
    <recommendedName>
        <fullName evidence="1">GIY-YIG domain-containing protein</fullName>
    </recommendedName>
</protein>
<evidence type="ECO:0000313" key="3">
    <source>
        <dbReference type="Proteomes" id="UP001159427"/>
    </source>
</evidence>
<evidence type="ECO:0000313" key="2">
    <source>
        <dbReference type="EMBL" id="CAH3163453.1"/>
    </source>
</evidence>
<accession>A0ABN8QIP4</accession>
<dbReference type="Gene3D" id="3.40.1440.10">
    <property type="entry name" value="GIY-YIG endonuclease"/>
    <property type="match status" value="1"/>
</dbReference>
<proteinExistence type="predicted"/>
<feature type="non-terminal residue" evidence="2">
    <location>
        <position position="1"/>
    </location>
</feature>
<name>A0ABN8QIP4_9CNID</name>
<organism evidence="2 3">
    <name type="scientific">Porites evermanni</name>
    <dbReference type="NCBI Taxonomy" id="104178"/>
    <lineage>
        <taxon>Eukaryota</taxon>
        <taxon>Metazoa</taxon>
        <taxon>Cnidaria</taxon>
        <taxon>Anthozoa</taxon>
        <taxon>Hexacorallia</taxon>
        <taxon>Scleractinia</taxon>
        <taxon>Fungiina</taxon>
        <taxon>Poritidae</taxon>
        <taxon>Porites</taxon>
    </lineage>
</organism>
<dbReference type="CDD" id="cd10442">
    <property type="entry name" value="GIY-YIG_PLEs"/>
    <property type="match status" value="1"/>
</dbReference>
<evidence type="ECO:0000259" key="1">
    <source>
        <dbReference type="PROSITE" id="PS50164"/>
    </source>
</evidence>
<feature type="domain" description="GIY-YIG" evidence="1">
    <location>
        <begin position="8"/>
        <end position="99"/>
    </location>
</feature>
<dbReference type="PROSITE" id="PS50164">
    <property type="entry name" value="GIY_YIG"/>
    <property type="match status" value="1"/>
</dbReference>
<gene>
    <name evidence="2" type="ORF">PEVE_00004582</name>
</gene>
<sequence length="117" mass="13802">DKDKPEDRQGEVYKIKCCDCQASYIGETGRNLSTRLTEHERATRNGDVNNHIAEHRLQTKHQIDWDSATCKTYSTDYYQRLTLESWFTKLNLEQTPLNRSQQLPAPYKRLIDEIKQN</sequence>
<dbReference type="SUPFAM" id="SSF82771">
    <property type="entry name" value="GIY-YIG endonuclease"/>
    <property type="match status" value="1"/>
</dbReference>